<dbReference type="Pfam" id="PF05699">
    <property type="entry name" value="Dimer_Tnp_hAT"/>
    <property type="match status" value="1"/>
</dbReference>
<dbReference type="Pfam" id="PF14372">
    <property type="entry name" value="hAT-like_RNase-H"/>
    <property type="match status" value="1"/>
</dbReference>
<dbReference type="InterPro" id="IPR036397">
    <property type="entry name" value="RNaseH_sf"/>
</dbReference>
<dbReference type="Gene3D" id="3.30.420.10">
    <property type="entry name" value="Ribonuclease H-like superfamily/Ribonuclease H"/>
    <property type="match status" value="1"/>
</dbReference>
<evidence type="ECO:0008006" key="6">
    <source>
        <dbReference type="Google" id="ProtNLM"/>
    </source>
</evidence>
<dbReference type="InterPro" id="IPR008906">
    <property type="entry name" value="HATC_C_dom"/>
</dbReference>
<dbReference type="InterPro" id="IPR025525">
    <property type="entry name" value="hAT-like_transposase_RNase-H"/>
</dbReference>
<evidence type="ECO:0000313" key="4">
    <source>
        <dbReference type="EMBL" id="KAE8667737.1"/>
    </source>
</evidence>
<dbReference type="Proteomes" id="UP000436088">
    <property type="component" value="Unassembled WGS sequence"/>
</dbReference>
<gene>
    <name evidence="4" type="ORF">F3Y22_tig00112383pilonHSYRG00541</name>
</gene>
<feature type="domain" description="RNase H type-1" evidence="2">
    <location>
        <begin position="249"/>
        <end position="332"/>
    </location>
</feature>
<dbReference type="InterPro" id="IPR012337">
    <property type="entry name" value="RNaseH-like_sf"/>
</dbReference>
<accession>A0A6A2Y8M7</accession>
<feature type="domain" description="HAT C-terminal dimerisation" evidence="1">
    <location>
        <begin position="67"/>
        <end position="131"/>
    </location>
</feature>
<dbReference type="PANTHER" id="PTHR23272">
    <property type="entry name" value="BED FINGER-RELATED"/>
    <property type="match status" value="1"/>
</dbReference>
<dbReference type="Pfam" id="PF13456">
    <property type="entry name" value="RVT_3"/>
    <property type="match status" value="1"/>
</dbReference>
<evidence type="ECO:0000313" key="5">
    <source>
        <dbReference type="Proteomes" id="UP000436088"/>
    </source>
</evidence>
<name>A0A6A2Y8M7_HIBSY</name>
<dbReference type="EMBL" id="VEPZ02001568">
    <property type="protein sequence ID" value="KAE8667737.1"/>
    <property type="molecule type" value="Genomic_DNA"/>
</dbReference>
<dbReference type="GO" id="GO:0004523">
    <property type="term" value="F:RNA-DNA hybrid ribonuclease activity"/>
    <property type="evidence" value="ECO:0007669"/>
    <property type="project" value="InterPro"/>
</dbReference>
<comment type="caution">
    <text evidence="4">The sequence shown here is derived from an EMBL/GenBank/DDBJ whole genome shotgun (WGS) entry which is preliminary data.</text>
</comment>
<sequence length="358" mass="40853">MARPMLELFEKYWSDHSMILSFDVLLDPRYKLQLLKELYNVLYVEDEVQMRTFDANLAASRSGRSDVDSYISLPIVPHTGETEFDILDYWKNQSISYPVLSHMTRDILAIPITSVASESSFSMGGCLLNRSNDAAELVESITGQVENKSGNTNYLPGQSRVHISRMQFGFGYHIFGPILVQVVLRSGAGRVQIHNFQVQLGFKSTPVPTRVDFGSSQRRNSIVFDNPMEDNFGLLERSKKLQMLTCNAIEQGAEMWGVYAGLLCAWNARMRKIIIEFDSLDAIRLLSNRRMGNSSLTILKHIYVLMDRQWEVRFQHVLRHDNRITDSLASRAGPNVIDTQIWLSPLDEMINMFNDDNG</sequence>
<evidence type="ECO:0000259" key="1">
    <source>
        <dbReference type="Pfam" id="PF05699"/>
    </source>
</evidence>
<proteinExistence type="predicted"/>
<dbReference type="AlphaFoldDB" id="A0A6A2Y8M7"/>
<dbReference type="GO" id="GO:0046983">
    <property type="term" value="F:protein dimerization activity"/>
    <property type="evidence" value="ECO:0007669"/>
    <property type="project" value="InterPro"/>
</dbReference>
<dbReference type="GO" id="GO:0003677">
    <property type="term" value="F:DNA binding"/>
    <property type="evidence" value="ECO:0007669"/>
    <property type="project" value="InterPro"/>
</dbReference>
<evidence type="ECO:0000259" key="2">
    <source>
        <dbReference type="Pfam" id="PF13456"/>
    </source>
</evidence>
<dbReference type="InterPro" id="IPR044730">
    <property type="entry name" value="RNase_H-like_dom_plant"/>
</dbReference>
<organism evidence="4 5">
    <name type="scientific">Hibiscus syriacus</name>
    <name type="common">Rose of Sharon</name>
    <dbReference type="NCBI Taxonomy" id="106335"/>
    <lineage>
        <taxon>Eukaryota</taxon>
        <taxon>Viridiplantae</taxon>
        <taxon>Streptophyta</taxon>
        <taxon>Embryophyta</taxon>
        <taxon>Tracheophyta</taxon>
        <taxon>Spermatophyta</taxon>
        <taxon>Magnoliopsida</taxon>
        <taxon>eudicotyledons</taxon>
        <taxon>Gunneridae</taxon>
        <taxon>Pentapetalae</taxon>
        <taxon>rosids</taxon>
        <taxon>malvids</taxon>
        <taxon>Malvales</taxon>
        <taxon>Malvaceae</taxon>
        <taxon>Malvoideae</taxon>
        <taxon>Hibiscus</taxon>
    </lineage>
</organism>
<dbReference type="SUPFAM" id="SSF53098">
    <property type="entry name" value="Ribonuclease H-like"/>
    <property type="match status" value="2"/>
</dbReference>
<dbReference type="PANTHER" id="PTHR23272:SF184">
    <property type="entry name" value="OS03G0311250 PROTEIN"/>
    <property type="match status" value="1"/>
</dbReference>
<keyword evidence="5" id="KW-1185">Reference proteome</keyword>
<evidence type="ECO:0000259" key="3">
    <source>
        <dbReference type="Pfam" id="PF14372"/>
    </source>
</evidence>
<reference evidence="4" key="1">
    <citation type="submission" date="2019-09" db="EMBL/GenBank/DDBJ databases">
        <title>Draft genome information of white flower Hibiscus syriacus.</title>
        <authorList>
            <person name="Kim Y.-M."/>
        </authorList>
    </citation>
    <scope>NUCLEOTIDE SEQUENCE [LARGE SCALE GENOMIC DNA]</scope>
    <source>
        <strain evidence="4">YM2019G1</strain>
    </source>
</reference>
<dbReference type="CDD" id="cd06222">
    <property type="entry name" value="RNase_H_like"/>
    <property type="match status" value="1"/>
</dbReference>
<dbReference type="InterPro" id="IPR002156">
    <property type="entry name" value="RNaseH_domain"/>
</dbReference>
<feature type="domain" description="hAT-like transposase RNase-H fold" evidence="3">
    <location>
        <begin position="1"/>
        <end position="47"/>
    </location>
</feature>
<protein>
    <recommendedName>
        <fullName evidence="6">HAT C-terminal dimerisation domain-containing protein</fullName>
    </recommendedName>
</protein>